<name>A0A427B795_ENSVE</name>
<accession>A0A427B795</accession>
<evidence type="ECO:0000313" key="2">
    <source>
        <dbReference type="Proteomes" id="UP000287651"/>
    </source>
</evidence>
<dbReference type="EMBL" id="AMZH03000324">
    <property type="protein sequence ID" value="RRT84343.1"/>
    <property type="molecule type" value="Genomic_DNA"/>
</dbReference>
<proteinExistence type="predicted"/>
<dbReference type="AlphaFoldDB" id="A0A427B795"/>
<comment type="caution">
    <text evidence="1">The sequence shown here is derived from an EMBL/GenBank/DDBJ whole genome shotgun (WGS) entry which is preliminary data.</text>
</comment>
<dbReference type="Proteomes" id="UP000287651">
    <property type="component" value="Unassembled WGS sequence"/>
</dbReference>
<gene>
    <name evidence="1" type="ORF">B296_00003612</name>
</gene>
<organism evidence="1 2">
    <name type="scientific">Ensete ventricosum</name>
    <name type="common">Abyssinian banana</name>
    <name type="synonym">Musa ensete</name>
    <dbReference type="NCBI Taxonomy" id="4639"/>
    <lineage>
        <taxon>Eukaryota</taxon>
        <taxon>Viridiplantae</taxon>
        <taxon>Streptophyta</taxon>
        <taxon>Embryophyta</taxon>
        <taxon>Tracheophyta</taxon>
        <taxon>Spermatophyta</taxon>
        <taxon>Magnoliopsida</taxon>
        <taxon>Liliopsida</taxon>
        <taxon>Zingiberales</taxon>
        <taxon>Musaceae</taxon>
        <taxon>Ensete</taxon>
    </lineage>
</organism>
<evidence type="ECO:0000313" key="1">
    <source>
        <dbReference type="EMBL" id="RRT84343.1"/>
    </source>
</evidence>
<protein>
    <submittedName>
        <fullName evidence="1">Uncharacterized protein</fullName>
    </submittedName>
</protein>
<reference evidence="1 2" key="1">
    <citation type="journal article" date="2014" name="Agronomy (Basel)">
        <title>A Draft Genome Sequence for Ensete ventricosum, the Drought-Tolerant Tree Against Hunger.</title>
        <authorList>
            <person name="Harrison J."/>
            <person name="Moore K.A."/>
            <person name="Paszkiewicz K."/>
            <person name="Jones T."/>
            <person name="Grant M."/>
            <person name="Ambacheew D."/>
            <person name="Muzemil S."/>
            <person name="Studholme D.J."/>
        </authorList>
    </citation>
    <scope>NUCLEOTIDE SEQUENCE [LARGE SCALE GENOMIC DNA]</scope>
</reference>
<sequence length="93" mass="10752">MLIEDDSQGDLDREATTMVEEEDGSDNVGCGSTVILQGHRRCGGGASRDRCWLRSRRIAARDYYWQHFEGIKGDLFWLQFWWSFRAMMAVDEG</sequence>